<organism evidence="1 2">
    <name type="scientific">Bradyrhizobium valentinum</name>
    <dbReference type="NCBI Taxonomy" id="1518501"/>
    <lineage>
        <taxon>Bacteria</taxon>
        <taxon>Pseudomonadati</taxon>
        <taxon>Pseudomonadota</taxon>
        <taxon>Alphaproteobacteria</taxon>
        <taxon>Hyphomicrobiales</taxon>
        <taxon>Nitrobacteraceae</taxon>
        <taxon>Bradyrhizobium</taxon>
    </lineage>
</organism>
<dbReference type="AlphaFoldDB" id="A0A0R3L223"/>
<dbReference type="OrthoDB" id="282960at2"/>
<protein>
    <recommendedName>
        <fullName evidence="3">DUF2239 domain-containing protein</fullName>
    </recommendedName>
</protein>
<evidence type="ECO:0000313" key="1">
    <source>
        <dbReference type="EMBL" id="KRQ99758.1"/>
    </source>
</evidence>
<evidence type="ECO:0000313" key="2">
    <source>
        <dbReference type="Proteomes" id="UP000051913"/>
    </source>
</evidence>
<sequence>MVEPTRPQFTAFIGPQRLASGPLAEVAIAVMNASRRPAAPPIIIFADATGQPIDLDLRGTERDVIARLPQPAPHPEGAIEQTAAAESRGRGRPKLGVVAREVTLLPRHWEWLGTQPGGASVALRKLVEEARRANGDADRTRAARDAAYRFMSVMAGNLSGFEEASRALFADDRRRFVGLVAAWPDDIRDHVVKLAFSDRAEP</sequence>
<dbReference type="EMBL" id="LLXX01000170">
    <property type="protein sequence ID" value="KRQ99758.1"/>
    <property type="molecule type" value="Genomic_DNA"/>
</dbReference>
<dbReference type="STRING" id="1518501.CQ10_28075"/>
<reference evidence="1 2" key="1">
    <citation type="submission" date="2014-03" db="EMBL/GenBank/DDBJ databases">
        <title>Bradyrhizobium valentinum sp. nov., isolated from effective nodules of Lupinus mariae-josephae, a lupine endemic of basic-lime soils in Eastern Spain.</title>
        <authorList>
            <person name="Duran D."/>
            <person name="Rey L."/>
            <person name="Navarro A."/>
            <person name="Busquets A."/>
            <person name="Imperial J."/>
            <person name="Ruiz-Argueso T."/>
        </authorList>
    </citation>
    <scope>NUCLEOTIDE SEQUENCE [LARGE SCALE GENOMIC DNA]</scope>
    <source>
        <strain evidence="1 2">LmjM3</strain>
    </source>
</reference>
<evidence type="ECO:0008006" key="3">
    <source>
        <dbReference type="Google" id="ProtNLM"/>
    </source>
</evidence>
<dbReference type="InterPro" id="IPR018715">
    <property type="entry name" value="DUF2239"/>
</dbReference>
<dbReference type="RefSeq" id="WP_057853730.1">
    <property type="nucleotide sequence ID" value="NZ_LLXX01000170.1"/>
</dbReference>
<proteinExistence type="predicted"/>
<dbReference type="Proteomes" id="UP000051913">
    <property type="component" value="Unassembled WGS sequence"/>
</dbReference>
<accession>A0A0R3L223</accession>
<comment type="caution">
    <text evidence="1">The sequence shown here is derived from an EMBL/GenBank/DDBJ whole genome shotgun (WGS) entry which is preliminary data.</text>
</comment>
<dbReference type="Pfam" id="PF09998">
    <property type="entry name" value="DUF2239"/>
    <property type="match status" value="1"/>
</dbReference>
<gene>
    <name evidence="1" type="ORF">CP49_25260</name>
</gene>
<keyword evidence="2" id="KW-1185">Reference proteome</keyword>
<name>A0A0R3L223_9BRAD</name>